<feature type="compositionally biased region" description="Polar residues" evidence="4">
    <location>
        <begin position="1"/>
        <end position="14"/>
    </location>
</feature>
<comment type="caution">
    <text evidence="6">The sequence shown here is derived from an EMBL/GenBank/DDBJ whole genome shotgun (WGS) entry which is preliminary data.</text>
</comment>
<name>A0A936N9D8_9ACTN</name>
<proteinExistence type="inferred from homology"/>
<organism evidence="6 7">
    <name type="scientific">Candidatus Neomicrothrix subdominans</name>
    <dbReference type="NCBI Taxonomy" id="2954438"/>
    <lineage>
        <taxon>Bacteria</taxon>
        <taxon>Bacillati</taxon>
        <taxon>Actinomycetota</taxon>
        <taxon>Acidimicrobiia</taxon>
        <taxon>Acidimicrobiales</taxon>
        <taxon>Microthrixaceae</taxon>
        <taxon>Candidatus Neomicrothrix</taxon>
    </lineage>
</organism>
<dbReference type="PANTHER" id="PTHR44942:SF4">
    <property type="entry name" value="METHYLTRANSFERASE TYPE 11 DOMAIN-CONTAINING PROTEIN"/>
    <property type="match status" value="1"/>
</dbReference>
<dbReference type="PANTHER" id="PTHR44942">
    <property type="entry name" value="METHYLTRANSF_11 DOMAIN-CONTAINING PROTEIN"/>
    <property type="match status" value="1"/>
</dbReference>
<evidence type="ECO:0000313" key="7">
    <source>
        <dbReference type="Proteomes" id="UP000727993"/>
    </source>
</evidence>
<keyword evidence="3" id="KW-0808">Transferase</keyword>
<dbReference type="CDD" id="cd02440">
    <property type="entry name" value="AdoMet_MTases"/>
    <property type="match status" value="1"/>
</dbReference>
<feature type="domain" description="Methyltransferase type 11" evidence="5">
    <location>
        <begin position="70"/>
        <end position="163"/>
    </location>
</feature>
<feature type="region of interest" description="Disordered" evidence="4">
    <location>
        <begin position="1"/>
        <end position="23"/>
    </location>
</feature>
<evidence type="ECO:0000259" key="5">
    <source>
        <dbReference type="Pfam" id="PF08241"/>
    </source>
</evidence>
<dbReference type="AlphaFoldDB" id="A0A936N9D8"/>
<evidence type="ECO:0000256" key="4">
    <source>
        <dbReference type="SAM" id="MobiDB-lite"/>
    </source>
</evidence>
<dbReference type="GO" id="GO:0008757">
    <property type="term" value="F:S-adenosylmethionine-dependent methyltransferase activity"/>
    <property type="evidence" value="ECO:0007669"/>
    <property type="project" value="InterPro"/>
</dbReference>
<dbReference type="Proteomes" id="UP000727993">
    <property type="component" value="Unassembled WGS sequence"/>
</dbReference>
<dbReference type="Gene3D" id="3.40.50.150">
    <property type="entry name" value="Vaccinia Virus protein VP39"/>
    <property type="match status" value="1"/>
</dbReference>
<dbReference type="Pfam" id="PF08241">
    <property type="entry name" value="Methyltransf_11"/>
    <property type="match status" value="1"/>
</dbReference>
<sequence>MGTGVTGTEKTGSTELDDDDLHRDGVEPAAAVGFGRQAGSYAKVRPAYPAAVMETLMGLLPPTSDAHVCDLAAGTGILTRQLLDSGYYVTAVEPLLSMREELERQLDKAGVTSVSILNATAEDLPLEDASVDAVTVGQAFHWFDPQPALAEIARVLRPGGVLLMVWNARDEDVDWMNRWGDLVAELGGGRPYSDHRERLWEDVVAESGSFEPLEYRSVPHEQSGTPELIVERTRSTSFIAALPPDRHQHVLDEVAELVATHPDTRGLDRITIPYNTKIYWCRLRA</sequence>
<evidence type="ECO:0000256" key="1">
    <source>
        <dbReference type="ARBA" id="ARBA00008361"/>
    </source>
</evidence>
<dbReference type="InterPro" id="IPR029063">
    <property type="entry name" value="SAM-dependent_MTases_sf"/>
</dbReference>
<gene>
    <name evidence="6" type="ORF">IPN02_04125</name>
</gene>
<evidence type="ECO:0000313" key="6">
    <source>
        <dbReference type="EMBL" id="MBK9296058.1"/>
    </source>
</evidence>
<comment type="similarity">
    <text evidence="1">Belongs to the methyltransferase superfamily.</text>
</comment>
<protein>
    <submittedName>
        <fullName evidence="6">Methyltransferase domain-containing protein</fullName>
    </submittedName>
</protein>
<evidence type="ECO:0000256" key="2">
    <source>
        <dbReference type="ARBA" id="ARBA00022603"/>
    </source>
</evidence>
<dbReference type="SUPFAM" id="SSF53335">
    <property type="entry name" value="S-adenosyl-L-methionine-dependent methyltransferases"/>
    <property type="match status" value="1"/>
</dbReference>
<dbReference type="InterPro" id="IPR051052">
    <property type="entry name" value="Diverse_substrate_MTase"/>
</dbReference>
<accession>A0A936N9D8</accession>
<evidence type="ECO:0000256" key="3">
    <source>
        <dbReference type="ARBA" id="ARBA00022679"/>
    </source>
</evidence>
<dbReference type="EMBL" id="JADJZA010000001">
    <property type="protein sequence ID" value="MBK9296058.1"/>
    <property type="molecule type" value="Genomic_DNA"/>
</dbReference>
<keyword evidence="2 6" id="KW-0489">Methyltransferase</keyword>
<dbReference type="GO" id="GO:0032259">
    <property type="term" value="P:methylation"/>
    <property type="evidence" value="ECO:0007669"/>
    <property type="project" value="UniProtKB-KW"/>
</dbReference>
<reference evidence="6 7" key="1">
    <citation type="submission" date="2020-10" db="EMBL/GenBank/DDBJ databases">
        <title>Connecting structure to function with the recovery of over 1000 high-quality activated sludge metagenome-assembled genomes encoding full-length rRNA genes using long-read sequencing.</title>
        <authorList>
            <person name="Singleton C.M."/>
            <person name="Petriglieri F."/>
            <person name="Kristensen J.M."/>
            <person name="Kirkegaard R.H."/>
            <person name="Michaelsen T.Y."/>
            <person name="Andersen M.H."/>
            <person name="Karst S.M."/>
            <person name="Dueholm M.S."/>
            <person name="Nielsen P.H."/>
            <person name="Albertsen M."/>
        </authorList>
    </citation>
    <scope>NUCLEOTIDE SEQUENCE [LARGE SCALE GENOMIC DNA]</scope>
    <source>
        <strain evidence="6">Lyne_18-Q3-R50-59_MAXAC.006</strain>
    </source>
</reference>
<dbReference type="InterPro" id="IPR013216">
    <property type="entry name" value="Methyltransf_11"/>
</dbReference>